<dbReference type="SUPFAM" id="SSF53098">
    <property type="entry name" value="Ribonuclease H-like"/>
    <property type="match status" value="1"/>
</dbReference>
<gene>
    <name evidence="2" type="ORF">GMARGA_LOCUS14657</name>
</gene>
<dbReference type="InterPro" id="IPR008906">
    <property type="entry name" value="HATC_C_dom"/>
</dbReference>
<dbReference type="EMBL" id="CAJVQB010009805">
    <property type="protein sequence ID" value="CAG8733847.1"/>
    <property type="molecule type" value="Genomic_DNA"/>
</dbReference>
<dbReference type="InterPro" id="IPR012337">
    <property type="entry name" value="RNaseH-like_sf"/>
</dbReference>
<dbReference type="Pfam" id="PF05699">
    <property type="entry name" value="Dimer_Tnp_hAT"/>
    <property type="match status" value="1"/>
</dbReference>
<dbReference type="Proteomes" id="UP000789901">
    <property type="component" value="Unassembled WGS sequence"/>
</dbReference>
<keyword evidence="3" id="KW-1185">Reference proteome</keyword>
<sequence length="89" mass="10749">MNFFDWKDLGYFAQKCKERILHFCYYDANKKPFDLSYVQGLDTPMLWWESIKSQPNHLSELAQRLFSISPSQANCKRKFSTLKWFIEDK</sequence>
<proteinExistence type="predicted"/>
<organism evidence="2 3">
    <name type="scientific">Gigaspora margarita</name>
    <dbReference type="NCBI Taxonomy" id="4874"/>
    <lineage>
        <taxon>Eukaryota</taxon>
        <taxon>Fungi</taxon>
        <taxon>Fungi incertae sedis</taxon>
        <taxon>Mucoromycota</taxon>
        <taxon>Glomeromycotina</taxon>
        <taxon>Glomeromycetes</taxon>
        <taxon>Diversisporales</taxon>
        <taxon>Gigasporaceae</taxon>
        <taxon>Gigaspora</taxon>
    </lineage>
</organism>
<name>A0ABN7V7I7_GIGMA</name>
<reference evidence="2 3" key="1">
    <citation type="submission" date="2021-06" db="EMBL/GenBank/DDBJ databases">
        <authorList>
            <person name="Kallberg Y."/>
            <person name="Tangrot J."/>
            <person name="Rosling A."/>
        </authorList>
    </citation>
    <scope>NUCLEOTIDE SEQUENCE [LARGE SCALE GENOMIC DNA]</scope>
    <source>
        <strain evidence="2 3">120-4 pot B 10/14</strain>
    </source>
</reference>
<feature type="domain" description="HAT C-terminal dimerisation" evidence="1">
    <location>
        <begin position="44"/>
        <end position="83"/>
    </location>
</feature>
<evidence type="ECO:0000259" key="1">
    <source>
        <dbReference type="Pfam" id="PF05699"/>
    </source>
</evidence>
<accession>A0ABN7V7I7</accession>
<protein>
    <submittedName>
        <fullName evidence="2">36295_t:CDS:1</fullName>
    </submittedName>
</protein>
<evidence type="ECO:0000313" key="2">
    <source>
        <dbReference type="EMBL" id="CAG8733847.1"/>
    </source>
</evidence>
<comment type="caution">
    <text evidence="2">The sequence shown here is derived from an EMBL/GenBank/DDBJ whole genome shotgun (WGS) entry which is preliminary data.</text>
</comment>
<evidence type="ECO:0000313" key="3">
    <source>
        <dbReference type="Proteomes" id="UP000789901"/>
    </source>
</evidence>